<keyword evidence="2" id="KW-1185">Reference proteome</keyword>
<comment type="caution">
    <text evidence="1">The sequence shown here is derived from an EMBL/GenBank/DDBJ whole genome shotgun (WGS) entry which is preliminary data.</text>
</comment>
<accession>A0ABW6GQA7</accession>
<gene>
    <name evidence="1" type="ORF">ACFW6T_22060</name>
</gene>
<reference evidence="1 2" key="1">
    <citation type="submission" date="2024-09" db="EMBL/GenBank/DDBJ databases">
        <title>The Natural Products Discovery Center: Release of the First 8490 Sequenced Strains for Exploring Actinobacteria Biosynthetic Diversity.</title>
        <authorList>
            <person name="Kalkreuter E."/>
            <person name="Kautsar S.A."/>
            <person name="Yang D."/>
            <person name="Bader C.D."/>
            <person name="Teijaro C.N."/>
            <person name="Fluegel L."/>
            <person name="Davis C.M."/>
            <person name="Simpson J.R."/>
            <person name="Lauterbach L."/>
            <person name="Steele A.D."/>
            <person name="Gui C."/>
            <person name="Meng S."/>
            <person name="Li G."/>
            <person name="Viehrig K."/>
            <person name="Ye F."/>
            <person name="Su P."/>
            <person name="Kiefer A.F."/>
            <person name="Nichols A."/>
            <person name="Cepeda A.J."/>
            <person name="Yan W."/>
            <person name="Fan B."/>
            <person name="Jiang Y."/>
            <person name="Adhikari A."/>
            <person name="Zheng C.-J."/>
            <person name="Schuster L."/>
            <person name="Cowan T.M."/>
            <person name="Smanski M.J."/>
            <person name="Chevrette M.G."/>
            <person name="De Carvalho L.P.S."/>
            <person name="Shen B."/>
        </authorList>
    </citation>
    <scope>NUCLEOTIDE SEQUENCE [LARGE SCALE GENOMIC DNA]</scope>
    <source>
        <strain evidence="1 2">NPDC058753</strain>
    </source>
</reference>
<evidence type="ECO:0000313" key="2">
    <source>
        <dbReference type="Proteomes" id="UP001599542"/>
    </source>
</evidence>
<dbReference type="EMBL" id="JBHYPX010000047">
    <property type="protein sequence ID" value="MFE1354678.1"/>
    <property type="molecule type" value="Genomic_DNA"/>
</dbReference>
<name>A0ABW6GQA7_9ACTN</name>
<dbReference type="RefSeq" id="WP_380327190.1">
    <property type="nucleotide sequence ID" value="NZ_JBHYPW010000037.1"/>
</dbReference>
<organism evidence="1 2">
    <name type="scientific">Kitasatospora phosalacinea</name>
    <dbReference type="NCBI Taxonomy" id="2065"/>
    <lineage>
        <taxon>Bacteria</taxon>
        <taxon>Bacillati</taxon>
        <taxon>Actinomycetota</taxon>
        <taxon>Actinomycetes</taxon>
        <taxon>Kitasatosporales</taxon>
        <taxon>Streptomycetaceae</taxon>
        <taxon>Kitasatospora</taxon>
    </lineage>
</organism>
<proteinExistence type="predicted"/>
<dbReference type="Proteomes" id="UP001599542">
    <property type="component" value="Unassembled WGS sequence"/>
</dbReference>
<evidence type="ECO:0000313" key="1">
    <source>
        <dbReference type="EMBL" id="MFE1354678.1"/>
    </source>
</evidence>
<protein>
    <submittedName>
        <fullName evidence="1">Uncharacterized protein</fullName>
    </submittedName>
</protein>
<sequence>MDRQSESPDLWAFLESLHRGEILSGTVADVDAWGRRVFLSGSEDARQAGAAPPT</sequence>